<accession>A0ACC5R636</accession>
<organism evidence="1 2">
    <name type="scientific">Taklimakanibacter albus</name>
    <dbReference type="NCBI Taxonomy" id="2800327"/>
    <lineage>
        <taxon>Bacteria</taxon>
        <taxon>Pseudomonadati</taxon>
        <taxon>Pseudomonadota</taxon>
        <taxon>Alphaproteobacteria</taxon>
        <taxon>Hyphomicrobiales</taxon>
        <taxon>Aestuariivirgaceae</taxon>
        <taxon>Taklimakanibacter</taxon>
    </lineage>
</organism>
<reference evidence="1" key="1">
    <citation type="submission" date="2021-01" db="EMBL/GenBank/DDBJ databases">
        <authorList>
            <person name="Sun Q."/>
        </authorList>
    </citation>
    <scope>NUCLEOTIDE SEQUENCE</scope>
    <source>
        <strain evidence="1">YIM B02566</strain>
    </source>
</reference>
<dbReference type="Proteomes" id="UP000616151">
    <property type="component" value="Unassembled WGS sequence"/>
</dbReference>
<evidence type="ECO:0000313" key="2">
    <source>
        <dbReference type="Proteomes" id="UP000616151"/>
    </source>
</evidence>
<proteinExistence type="predicted"/>
<keyword evidence="2" id="KW-1185">Reference proteome</keyword>
<dbReference type="EMBL" id="JAENHL010000007">
    <property type="protein sequence ID" value="MBK1868080.1"/>
    <property type="molecule type" value="Genomic_DNA"/>
</dbReference>
<sequence length="297" mass="33583">MPKISVDHPAGEALRRLMRKTMRGLAQDLEQARSGKTVHPARRRLKLARSLLRLMKPALGKESFQRENQTLRDAAHALAVLRHTEAMGEAIAKLRAATADAEAEESVFAALAAAARELRADVVSPEETGRHIETALALIEELRPRIAEWTLPKRDMSLFVKGLRICYAKARSLLRDGLERKEMPLLHEARKSVIHHLHHVDLLKPLWPKLFKVWTAELQELREDLGDLHDLDELTAEFARPESPFAALAQKDQALALIDRRRQAILARIASETGHLFAEQPKNFADRIDALWRHSAS</sequence>
<name>A0ACC5R636_9HYPH</name>
<comment type="caution">
    <text evidence="1">The sequence shown here is derived from an EMBL/GenBank/DDBJ whole genome shotgun (WGS) entry which is preliminary data.</text>
</comment>
<gene>
    <name evidence="1" type="ORF">JHL16_17110</name>
</gene>
<evidence type="ECO:0000313" key="1">
    <source>
        <dbReference type="EMBL" id="MBK1868080.1"/>
    </source>
</evidence>
<protein>
    <submittedName>
        <fullName evidence="1">CHAD domain-containing protein</fullName>
    </submittedName>
</protein>